<dbReference type="Proteomes" id="UP000681870">
    <property type="component" value="Unassembled WGS sequence"/>
</dbReference>
<organism evidence="2 3">
    <name type="scientific">Ornithinibacillus massiliensis</name>
    <dbReference type="NCBI Taxonomy" id="1944633"/>
    <lineage>
        <taxon>Bacteria</taxon>
        <taxon>Bacillati</taxon>
        <taxon>Bacillota</taxon>
        <taxon>Bacilli</taxon>
        <taxon>Bacillales</taxon>
        <taxon>Bacillaceae</taxon>
        <taxon>Ornithinibacillus</taxon>
    </lineage>
</organism>
<feature type="transmembrane region" description="Helical" evidence="1">
    <location>
        <begin position="391"/>
        <end position="414"/>
    </location>
</feature>
<keyword evidence="1" id="KW-0812">Transmembrane</keyword>
<gene>
    <name evidence="2" type="ORF">KGF86_00855</name>
</gene>
<keyword evidence="3" id="KW-1185">Reference proteome</keyword>
<keyword evidence="1" id="KW-0472">Membrane</keyword>
<dbReference type="RefSeq" id="WP_211740856.1">
    <property type="nucleotide sequence ID" value="NZ_JAGXBY010000001.1"/>
</dbReference>
<sequence>MLRSRFANTGKLAQFIFRLNRIGILFWTIGLVLFTIIMAISFNYLYETQQDRDTIGKAMENPVMTAILGPGEINNYTTGSMTAHQMLLITAIIVSIMAILLVTRNTRADEEKGRLEIIRSLPSGSLSQLNASIIVANGTFTVLAICIGFGLNVLHIESMDLEGSMLYGAVLGGTGFIFTGITAIFAQLSKSSKGTIGLSISVLLLAYLFRAVTDISNGVLSWFSPLGWVSKAEVYSSNNWNPIILMLGISLLLNIVANCLNSIRDLEQGFIASRPGRRFTSRFVQGPVSLTFRLQRTGFISWTICLYILGASYGSIFGDLEIFLGESEMFQHVDATFITEQFISTLMVIFALIATIPPIVSMNKLRAQEKRGYIEHLIGNIGSRARLIGSYLILAAVNSFIMISISALGLWSTATVVIEDGLEFGLVYYAAMVYYPATLVMIGIAAFLIGFFPKLTPLIWLFLVYSLFVNYFGNIIQLPDWTSQLSPYYHIPQVPVEDTAFKPLFLLCVLALLLIIFSFFGYRKRDLIN</sequence>
<feature type="transmembrane region" description="Helical" evidence="1">
    <location>
        <begin position="21"/>
        <end position="46"/>
    </location>
</feature>
<feature type="transmembrane region" description="Helical" evidence="1">
    <location>
        <begin position="299"/>
        <end position="318"/>
    </location>
</feature>
<dbReference type="EMBL" id="JAGXBY010000001">
    <property type="protein sequence ID" value="MBS3678756.1"/>
    <property type="molecule type" value="Genomic_DNA"/>
</dbReference>
<evidence type="ECO:0000313" key="3">
    <source>
        <dbReference type="Proteomes" id="UP000681870"/>
    </source>
</evidence>
<reference evidence="2 3" key="1">
    <citation type="submission" date="2021-05" db="EMBL/GenBank/DDBJ databases">
        <title>Ornithinibacillus massiliensis sp. nov.</title>
        <authorList>
            <person name="Iwaza R."/>
            <person name="Lagier J.-C."/>
            <person name="Raoult D."/>
        </authorList>
    </citation>
    <scope>NUCLEOTIDE SEQUENCE [LARGE SCALE GENOMIC DNA]</scope>
    <source>
        <strain evidence="2 3">Marseille-P3601</strain>
    </source>
</reference>
<feature type="transmembrane region" description="Helical" evidence="1">
    <location>
        <begin position="458"/>
        <end position="478"/>
    </location>
</feature>
<feature type="transmembrane region" description="Helical" evidence="1">
    <location>
        <begin position="129"/>
        <end position="154"/>
    </location>
</feature>
<feature type="transmembrane region" description="Helical" evidence="1">
    <location>
        <begin position="338"/>
        <end position="360"/>
    </location>
</feature>
<proteinExistence type="predicted"/>
<feature type="transmembrane region" description="Helical" evidence="1">
    <location>
        <begin position="504"/>
        <end position="522"/>
    </location>
</feature>
<accession>A0ABS5M8W9</accession>
<comment type="caution">
    <text evidence="2">The sequence shown here is derived from an EMBL/GenBank/DDBJ whole genome shotgun (WGS) entry which is preliminary data.</text>
</comment>
<feature type="transmembrane region" description="Helical" evidence="1">
    <location>
        <begin position="83"/>
        <end position="102"/>
    </location>
</feature>
<name>A0ABS5M8W9_9BACI</name>
<feature type="transmembrane region" description="Helical" evidence="1">
    <location>
        <begin position="198"/>
        <end position="223"/>
    </location>
</feature>
<feature type="transmembrane region" description="Helical" evidence="1">
    <location>
        <begin position="243"/>
        <end position="260"/>
    </location>
</feature>
<keyword evidence="1" id="KW-1133">Transmembrane helix</keyword>
<protein>
    <submittedName>
        <fullName evidence="2">ABC transporter permease</fullName>
    </submittedName>
</protein>
<feature type="transmembrane region" description="Helical" evidence="1">
    <location>
        <begin position="426"/>
        <end position="451"/>
    </location>
</feature>
<evidence type="ECO:0000256" key="1">
    <source>
        <dbReference type="SAM" id="Phobius"/>
    </source>
</evidence>
<feature type="transmembrane region" description="Helical" evidence="1">
    <location>
        <begin position="166"/>
        <end position="186"/>
    </location>
</feature>
<evidence type="ECO:0000313" key="2">
    <source>
        <dbReference type="EMBL" id="MBS3678756.1"/>
    </source>
</evidence>